<dbReference type="EMBL" id="JAPZBT010000001">
    <property type="protein sequence ID" value="KAJ5384729.1"/>
    <property type="molecule type" value="Genomic_DNA"/>
</dbReference>
<proteinExistence type="predicted"/>
<comment type="caution">
    <text evidence="1">The sequence shown here is derived from an EMBL/GenBank/DDBJ whole genome shotgun (WGS) entry which is preliminary data.</text>
</comment>
<name>A0A9W9VKW3_9EURO</name>
<dbReference type="Proteomes" id="UP001147752">
    <property type="component" value="Unassembled WGS sequence"/>
</dbReference>
<evidence type="ECO:0000313" key="1">
    <source>
        <dbReference type="EMBL" id="KAJ5384729.1"/>
    </source>
</evidence>
<reference evidence="1" key="1">
    <citation type="submission" date="2022-12" db="EMBL/GenBank/DDBJ databases">
        <authorList>
            <person name="Petersen C."/>
        </authorList>
    </citation>
    <scope>NUCLEOTIDE SEQUENCE</scope>
    <source>
        <strain evidence="1">IBT 3081</strain>
    </source>
</reference>
<dbReference type="AlphaFoldDB" id="A0A9W9VKW3"/>
<dbReference type="RefSeq" id="XP_056584505.1">
    <property type="nucleotide sequence ID" value="XM_056720370.1"/>
</dbReference>
<accession>A0A9W9VKW3</accession>
<dbReference type="OrthoDB" id="4368117at2759"/>
<evidence type="ECO:0000313" key="2">
    <source>
        <dbReference type="Proteomes" id="UP001147752"/>
    </source>
</evidence>
<protein>
    <submittedName>
        <fullName evidence="1">Uncharacterized protein</fullName>
    </submittedName>
</protein>
<gene>
    <name evidence="1" type="ORF">N7517_002640</name>
</gene>
<organism evidence="1 2">
    <name type="scientific">Penicillium concentricum</name>
    <dbReference type="NCBI Taxonomy" id="293559"/>
    <lineage>
        <taxon>Eukaryota</taxon>
        <taxon>Fungi</taxon>
        <taxon>Dikarya</taxon>
        <taxon>Ascomycota</taxon>
        <taxon>Pezizomycotina</taxon>
        <taxon>Eurotiomycetes</taxon>
        <taxon>Eurotiomycetidae</taxon>
        <taxon>Eurotiales</taxon>
        <taxon>Aspergillaceae</taxon>
        <taxon>Penicillium</taxon>
    </lineage>
</organism>
<dbReference type="GeneID" id="81459553"/>
<sequence>MGETEIEDFGIPVNDIIDDRIKLEAKAKQETGQDVELDSQWTDVEKIQFSENVCAVLLRKQNNQNKQNKPGGVARVEGEPPRYILTDKVNGIVLVAAKPGEKIILLGQPSVRCFRRRNP</sequence>
<reference evidence="1" key="2">
    <citation type="journal article" date="2023" name="IMA Fungus">
        <title>Comparative genomic study of the Penicillium genus elucidates a diverse pangenome and 15 lateral gene transfer events.</title>
        <authorList>
            <person name="Petersen C."/>
            <person name="Sorensen T."/>
            <person name="Nielsen M.R."/>
            <person name="Sondergaard T.E."/>
            <person name="Sorensen J.L."/>
            <person name="Fitzpatrick D.A."/>
            <person name="Frisvad J.C."/>
            <person name="Nielsen K.L."/>
        </authorList>
    </citation>
    <scope>NUCLEOTIDE SEQUENCE</scope>
    <source>
        <strain evidence="1">IBT 3081</strain>
    </source>
</reference>
<keyword evidence="2" id="KW-1185">Reference proteome</keyword>